<dbReference type="InterPro" id="IPR003609">
    <property type="entry name" value="Pan_app"/>
</dbReference>
<dbReference type="Pfam" id="PF00954">
    <property type="entry name" value="S_locus_glycop"/>
    <property type="match status" value="1"/>
</dbReference>
<dbReference type="InterPro" id="IPR001480">
    <property type="entry name" value="Bulb-type_lectin_dom"/>
</dbReference>
<dbReference type="SUPFAM" id="SSF51110">
    <property type="entry name" value="alpha-D-mannose-specific plant lectins"/>
    <property type="match status" value="1"/>
</dbReference>
<keyword evidence="5" id="KW-1133">Transmembrane helix</keyword>
<accession>A0ABU6XTI3</accession>
<protein>
    <submittedName>
        <fullName evidence="9">Uncharacterized protein</fullName>
    </submittedName>
</protein>
<dbReference type="Pfam" id="PF01453">
    <property type="entry name" value="B_lectin"/>
    <property type="match status" value="1"/>
</dbReference>
<dbReference type="SMART" id="SM00473">
    <property type="entry name" value="PAN_AP"/>
    <property type="match status" value="1"/>
</dbReference>
<evidence type="ECO:0000259" key="7">
    <source>
        <dbReference type="PROSITE" id="PS50927"/>
    </source>
</evidence>
<dbReference type="PROSITE" id="PS50927">
    <property type="entry name" value="BULB_LECTIN"/>
    <property type="match status" value="1"/>
</dbReference>
<evidence type="ECO:0000256" key="5">
    <source>
        <dbReference type="SAM" id="Phobius"/>
    </source>
</evidence>
<dbReference type="SMART" id="SM00108">
    <property type="entry name" value="B_lectin"/>
    <property type="match status" value="1"/>
</dbReference>
<dbReference type="EMBL" id="JASCZI010212554">
    <property type="protein sequence ID" value="MED6199763.1"/>
    <property type="molecule type" value="Genomic_DNA"/>
</dbReference>
<comment type="function">
    <text evidence="1">Involved in sporophytic self-incompatibility system (the inability of flowering plants to achieve self-fertilization).</text>
</comment>
<sequence length="495" mass="55967">MDFLAHHNHTNISFLFITTFLIFSSSIHLCLSSVNDTITSTISINDNNQTITSNNTDFKLGFFSPPNSTNRYAATWYLSNSNIIWIANRDQPLKDSSGVIKIHKDGNLVVMDGKNRILWSTNITSSTENVTRKLSAQLQDNGNLVLSDDNTGETVWDSFTHPADAAVPTMKIATNRFTRKKIAYVSWKSPEDPSSGDFTGSLERLAAPEVFFWYKKTRPYWRTGPWNSRVFLGAPRMLTEYLYGWRMDHDPDGTDYLTYSFANPAEFGILSLTYDGKLRLARFLNKTNYVTFEVSQNKCDIYGTCGPFGNCDPSSKPICSCFEGFEPRNLEEWSKKNWTSGCVRKKEAQLQCGRLKNLKNNSNNNNGGVEVQQDGFKVFNNMKVPDFAERSDANLDKCRTNCLGNCSCLAYAYDSYVGCMFWVSDLIDLQKFPYGGVDLFLRVPHSQLIATVQERRGNKPPIIIAIIAGVIGLIALAICSYILWRKWTAKQTRKS</sequence>
<comment type="caution">
    <text evidence="9">The sequence shown here is derived from an EMBL/GenBank/DDBJ whole genome shotgun (WGS) entry which is preliminary data.</text>
</comment>
<evidence type="ECO:0000313" key="9">
    <source>
        <dbReference type="EMBL" id="MED6199763.1"/>
    </source>
</evidence>
<keyword evidence="3" id="KW-1015">Disulfide bond</keyword>
<dbReference type="Gene3D" id="2.90.10.10">
    <property type="entry name" value="Bulb-type lectin domain"/>
    <property type="match status" value="1"/>
</dbReference>
<proteinExistence type="predicted"/>
<dbReference type="CDD" id="cd01098">
    <property type="entry name" value="PAN_AP_plant"/>
    <property type="match status" value="1"/>
</dbReference>
<reference evidence="9 10" key="1">
    <citation type="journal article" date="2023" name="Plants (Basel)">
        <title>Bridging the Gap: Combining Genomics and Transcriptomics Approaches to Understand Stylosanthes scabra, an Orphan Legume from the Brazilian Caatinga.</title>
        <authorList>
            <person name="Ferreira-Neto J.R.C."/>
            <person name="da Silva M.D."/>
            <person name="Binneck E."/>
            <person name="de Melo N.F."/>
            <person name="da Silva R.H."/>
            <person name="de Melo A.L.T.M."/>
            <person name="Pandolfi V."/>
            <person name="Bustamante F.O."/>
            <person name="Brasileiro-Vidal A.C."/>
            <person name="Benko-Iseppon A.M."/>
        </authorList>
    </citation>
    <scope>NUCLEOTIDE SEQUENCE [LARGE SCALE GENOMIC DNA]</scope>
    <source>
        <tissue evidence="9">Leaves</tissue>
    </source>
</reference>
<organism evidence="9 10">
    <name type="scientific">Stylosanthes scabra</name>
    <dbReference type="NCBI Taxonomy" id="79078"/>
    <lineage>
        <taxon>Eukaryota</taxon>
        <taxon>Viridiplantae</taxon>
        <taxon>Streptophyta</taxon>
        <taxon>Embryophyta</taxon>
        <taxon>Tracheophyta</taxon>
        <taxon>Spermatophyta</taxon>
        <taxon>Magnoliopsida</taxon>
        <taxon>eudicotyledons</taxon>
        <taxon>Gunneridae</taxon>
        <taxon>Pentapetalae</taxon>
        <taxon>rosids</taxon>
        <taxon>fabids</taxon>
        <taxon>Fabales</taxon>
        <taxon>Fabaceae</taxon>
        <taxon>Papilionoideae</taxon>
        <taxon>50 kb inversion clade</taxon>
        <taxon>dalbergioids sensu lato</taxon>
        <taxon>Dalbergieae</taxon>
        <taxon>Pterocarpus clade</taxon>
        <taxon>Stylosanthes</taxon>
    </lineage>
</organism>
<evidence type="ECO:0000256" key="4">
    <source>
        <dbReference type="ARBA" id="ARBA00023180"/>
    </source>
</evidence>
<evidence type="ECO:0000256" key="1">
    <source>
        <dbReference type="ARBA" id="ARBA00003061"/>
    </source>
</evidence>
<evidence type="ECO:0000256" key="3">
    <source>
        <dbReference type="ARBA" id="ARBA00023157"/>
    </source>
</evidence>
<evidence type="ECO:0000256" key="6">
    <source>
        <dbReference type="SAM" id="SignalP"/>
    </source>
</evidence>
<evidence type="ECO:0000256" key="2">
    <source>
        <dbReference type="ARBA" id="ARBA00022729"/>
    </source>
</evidence>
<gene>
    <name evidence="9" type="ORF">PIB30_078956</name>
</gene>
<name>A0ABU6XTI3_9FABA</name>
<keyword evidence="4" id="KW-0325">Glycoprotein</keyword>
<evidence type="ECO:0000313" key="10">
    <source>
        <dbReference type="Proteomes" id="UP001341840"/>
    </source>
</evidence>
<evidence type="ECO:0000259" key="8">
    <source>
        <dbReference type="PROSITE" id="PS50948"/>
    </source>
</evidence>
<feature type="chain" id="PRO_5046826941" evidence="6">
    <location>
        <begin position="33"/>
        <end position="495"/>
    </location>
</feature>
<feature type="domain" description="Apple" evidence="8">
    <location>
        <begin position="371"/>
        <end position="444"/>
    </location>
</feature>
<dbReference type="PROSITE" id="PS50948">
    <property type="entry name" value="PAN"/>
    <property type="match status" value="1"/>
</dbReference>
<keyword evidence="10" id="KW-1185">Reference proteome</keyword>
<dbReference type="Pfam" id="PF08276">
    <property type="entry name" value="PAN_2"/>
    <property type="match status" value="1"/>
</dbReference>
<dbReference type="InterPro" id="IPR035446">
    <property type="entry name" value="SLSG/EP1"/>
</dbReference>
<dbReference type="InterPro" id="IPR000858">
    <property type="entry name" value="S_locus_glycoprot_dom"/>
</dbReference>
<feature type="domain" description="Bulb-type lectin" evidence="7">
    <location>
        <begin position="35"/>
        <end position="159"/>
    </location>
</feature>
<dbReference type="CDD" id="cd00028">
    <property type="entry name" value="B_lectin"/>
    <property type="match status" value="1"/>
</dbReference>
<dbReference type="PIRSF" id="PIRSF002686">
    <property type="entry name" value="SLG"/>
    <property type="match status" value="1"/>
</dbReference>
<keyword evidence="2 6" id="KW-0732">Signal</keyword>
<dbReference type="PANTHER" id="PTHR32444">
    <property type="entry name" value="BULB-TYPE LECTIN DOMAIN-CONTAINING PROTEIN"/>
    <property type="match status" value="1"/>
</dbReference>
<dbReference type="InterPro" id="IPR036426">
    <property type="entry name" value="Bulb-type_lectin_dom_sf"/>
</dbReference>
<feature type="signal peptide" evidence="6">
    <location>
        <begin position="1"/>
        <end position="32"/>
    </location>
</feature>
<dbReference type="PANTHER" id="PTHR32444:SF198">
    <property type="entry name" value="BULB-TYPE LECTIN DOMAIN-CONTAINING PROTEIN"/>
    <property type="match status" value="1"/>
</dbReference>
<keyword evidence="5" id="KW-0812">Transmembrane</keyword>
<feature type="transmembrane region" description="Helical" evidence="5">
    <location>
        <begin position="462"/>
        <end position="484"/>
    </location>
</feature>
<dbReference type="Proteomes" id="UP001341840">
    <property type="component" value="Unassembled WGS sequence"/>
</dbReference>
<keyword evidence="5" id="KW-0472">Membrane</keyword>